<dbReference type="EMBL" id="CAUEEQ010055761">
    <property type="protein sequence ID" value="CAJ0962704.1"/>
    <property type="molecule type" value="Genomic_DNA"/>
</dbReference>
<feature type="compositionally biased region" description="Basic and acidic residues" evidence="1">
    <location>
        <begin position="150"/>
        <end position="160"/>
    </location>
</feature>
<evidence type="ECO:0000313" key="2">
    <source>
        <dbReference type="EMBL" id="CAJ0962704.1"/>
    </source>
</evidence>
<reference evidence="2" key="1">
    <citation type="submission" date="2023-07" db="EMBL/GenBank/DDBJ databases">
        <authorList>
            <person name="Stuckert A."/>
        </authorList>
    </citation>
    <scope>NUCLEOTIDE SEQUENCE</scope>
</reference>
<feature type="compositionally biased region" description="Basic and acidic residues" evidence="1">
    <location>
        <begin position="183"/>
        <end position="194"/>
    </location>
</feature>
<evidence type="ECO:0000256" key="1">
    <source>
        <dbReference type="SAM" id="MobiDB-lite"/>
    </source>
</evidence>
<organism evidence="2 3">
    <name type="scientific">Ranitomeya imitator</name>
    <name type="common">mimic poison frog</name>
    <dbReference type="NCBI Taxonomy" id="111125"/>
    <lineage>
        <taxon>Eukaryota</taxon>
        <taxon>Metazoa</taxon>
        <taxon>Chordata</taxon>
        <taxon>Craniata</taxon>
        <taxon>Vertebrata</taxon>
        <taxon>Euteleostomi</taxon>
        <taxon>Amphibia</taxon>
        <taxon>Batrachia</taxon>
        <taxon>Anura</taxon>
        <taxon>Neobatrachia</taxon>
        <taxon>Hyloidea</taxon>
        <taxon>Dendrobatidae</taxon>
        <taxon>Dendrobatinae</taxon>
        <taxon>Ranitomeya</taxon>
    </lineage>
</organism>
<gene>
    <name evidence="2" type="ORF">RIMI_LOCUS18358914</name>
</gene>
<accession>A0ABN9MDT8</accession>
<keyword evidence="3" id="KW-1185">Reference proteome</keyword>
<evidence type="ECO:0000313" key="3">
    <source>
        <dbReference type="Proteomes" id="UP001176940"/>
    </source>
</evidence>
<dbReference type="Proteomes" id="UP001176940">
    <property type="component" value="Unassembled WGS sequence"/>
</dbReference>
<proteinExistence type="predicted"/>
<protein>
    <submittedName>
        <fullName evidence="2">Uncharacterized protein</fullName>
    </submittedName>
</protein>
<name>A0ABN9MDT8_9NEOB</name>
<feature type="compositionally biased region" description="Basic residues" evidence="1">
    <location>
        <begin position="115"/>
        <end position="124"/>
    </location>
</feature>
<feature type="compositionally biased region" description="Basic and acidic residues" evidence="1">
    <location>
        <begin position="125"/>
        <end position="137"/>
    </location>
</feature>
<feature type="compositionally biased region" description="Basic residues" evidence="1">
    <location>
        <begin position="172"/>
        <end position="182"/>
    </location>
</feature>
<feature type="compositionally biased region" description="Basic and acidic residues" evidence="1">
    <location>
        <begin position="203"/>
        <end position="242"/>
    </location>
</feature>
<feature type="region of interest" description="Disordered" evidence="1">
    <location>
        <begin position="1"/>
        <end position="86"/>
    </location>
</feature>
<feature type="region of interest" description="Disordered" evidence="1">
    <location>
        <begin position="100"/>
        <end position="291"/>
    </location>
</feature>
<comment type="caution">
    <text evidence="2">The sequence shown here is derived from an EMBL/GenBank/DDBJ whole genome shotgun (WGS) entry which is preliminary data.</text>
</comment>
<sequence length="323" mass="35639">MMTKRSRETVLSSSRETAMHAAVTGASRGASDCIAVSRDDDEAVSRDRMSSSRETAMHAAVTGASRGASVTGRFDPEAPEGETKDFDFEFFAQLLEKALEEGKKKKARSNQPRKTNTKPRRKQKDKAAAEQSLHDEESAISEEEGADAGTAEKENKRSLDVDECSGATDPVKKKKPKRKKDGTKKPEEENNRESQDDDLTPMPKKEKSSKTKDLTLDTGNKPELHSVDDDGNLKGTLAEKKTRIQKKKPNYKETELEDENDGDFAITENSEADDPHVSCNDGEDDLSSQSPALTCEEETSLLLFTVESDYQSGLDLSGYIKQH</sequence>